<dbReference type="EMBL" id="AP022570">
    <property type="protein sequence ID" value="BBX50688.1"/>
    <property type="molecule type" value="Genomic_DNA"/>
</dbReference>
<proteinExistence type="predicted"/>
<evidence type="ECO:0000313" key="1">
    <source>
        <dbReference type="EMBL" id="BBX50688.1"/>
    </source>
</evidence>
<dbReference type="KEGG" id="mpof:MPOR_17140"/>
<sequence>MRAAQTLEFVVVCRLRALAIGIDTPADASAPAVGDDVTERHVTELGRVDLAGHDEFVQLLHLPVGHPVMRHAASRRRGAAASFP</sequence>
<protein>
    <submittedName>
        <fullName evidence="1">Uncharacterized protein</fullName>
    </submittedName>
</protein>
<evidence type="ECO:0000313" key="2">
    <source>
        <dbReference type="Proteomes" id="UP000466785"/>
    </source>
</evidence>
<keyword evidence="2" id="KW-1185">Reference proteome</keyword>
<reference evidence="1 2" key="1">
    <citation type="journal article" date="2019" name="Emerg. Microbes Infect.">
        <title>Comprehensive subspecies identification of 175 nontuberculous mycobacteria species based on 7547 genomic profiles.</title>
        <authorList>
            <person name="Matsumoto Y."/>
            <person name="Kinjo T."/>
            <person name="Motooka D."/>
            <person name="Nabeya D."/>
            <person name="Jung N."/>
            <person name="Uechi K."/>
            <person name="Horii T."/>
            <person name="Iida T."/>
            <person name="Fujita J."/>
            <person name="Nakamura S."/>
        </authorList>
    </citation>
    <scope>NUCLEOTIDE SEQUENCE [LARGE SCALE GENOMIC DNA]</scope>
    <source>
        <strain evidence="1 2">JCM 12603</strain>
    </source>
</reference>
<dbReference type="Proteomes" id="UP000466785">
    <property type="component" value="Chromosome"/>
</dbReference>
<gene>
    <name evidence="1" type="ORF">MPOR_17140</name>
</gene>
<dbReference type="AlphaFoldDB" id="A0A6N4V9J1"/>
<accession>A0A6N4V9J1</accession>
<name>A0A6N4V9J1_9MYCO</name>
<organism evidence="1 2">
    <name type="scientific">Mycolicibacterium poriferae</name>
    <dbReference type="NCBI Taxonomy" id="39694"/>
    <lineage>
        <taxon>Bacteria</taxon>
        <taxon>Bacillati</taxon>
        <taxon>Actinomycetota</taxon>
        <taxon>Actinomycetes</taxon>
        <taxon>Mycobacteriales</taxon>
        <taxon>Mycobacteriaceae</taxon>
        <taxon>Mycolicibacterium</taxon>
    </lineage>
</organism>